<evidence type="ECO:0000313" key="1">
    <source>
        <dbReference type="EMBL" id="KAF0516439.1"/>
    </source>
</evidence>
<gene>
    <name evidence="1" type="ORF">F8M41_017103</name>
</gene>
<dbReference type="InterPro" id="IPR027417">
    <property type="entry name" value="P-loop_NTPase"/>
</dbReference>
<dbReference type="EMBL" id="WTPW01000387">
    <property type="protein sequence ID" value="KAF0516439.1"/>
    <property type="molecule type" value="Genomic_DNA"/>
</dbReference>
<dbReference type="OrthoDB" id="10337943at2759"/>
<proteinExistence type="predicted"/>
<dbReference type="Gene3D" id="3.40.50.300">
    <property type="entry name" value="P-loop containing nucleotide triphosphate hydrolases"/>
    <property type="match status" value="1"/>
</dbReference>
<keyword evidence="2" id="KW-1185">Reference proteome</keyword>
<comment type="caution">
    <text evidence="1">The sequence shown here is derived from an EMBL/GenBank/DDBJ whole genome shotgun (WGS) entry which is preliminary data.</text>
</comment>
<accession>A0A8H4EMC3</accession>
<name>A0A8H4EMC3_GIGMA</name>
<evidence type="ECO:0000313" key="2">
    <source>
        <dbReference type="Proteomes" id="UP000439903"/>
    </source>
</evidence>
<protein>
    <submittedName>
        <fullName evidence="1">Uncharacterized protein</fullName>
    </submittedName>
</protein>
<dbReference type="AlphaFoldDB" id="A0A8H4EMC3"/>
<reference evidence="1 2" key="1">
    <citation type="journal article" date="2019" name="Environ. Microbiol.">
        <title>At the nexus of three kingdoms: the genome of the mycorrhizal fungus Gigaspora margarita provides insights into plant, endobacterial and fungal interactions.</title>
        <authorList>
            <person name="Venice F."/>
            <person name="Ghignone S."/>
            <person name="Salvioli di Fossalunga A."/>
            <person name="Amselem J."/>
            <person name="Novero M."/>
            <person name="Xianan X."/>
            <person name="Sedzielewska Toro K."/>
            <person name="Morin E."/>
            <person name="Lipzen A."/>
            <person name="Grigoriev I.V."/>
            <person name="Henrissat B."/>
            <person name="Martin F.M."/>
            <person name="Bonfante P."/>
        </authorList>
    </citation>
    <scope>NUCLEOTIDE SEQUENCE [LARGE SCALE GENOMIC DNA]</scope>
    <source>
        <strain evidence="1 2">BEG34</strain>
    </source>
</reference>
<sequence>MNEDYKDYDFCLRIGLDGSPSLVNDFAYIFGGKLYNETLHTHVITTNVHLDNYIINIELLKTGWYLRPNINYYSYIDGAILVCDLSRSDILKEIKELSDEYNNEYGNYVADKMPIMIVVDKNGQKGRNDILKEVKTYVEDVLLFDKTLTKENENTIEILKEFIELVNK</sequence>
<dbReference type="Proteomes" id="UP000439903">
    <property type="component" value="Unassembled WGS sequence"/>
</dbReference>
<organism evidence="1 2">
    <name type="scientific">Gigaspora margarita</name>
    <dbReference type="NCBI Taxonomy" id="4874"/>
    <lineage>
        <taxon>Eukaryota</taxon>
        <taxon>Fungi</taxon>
        <taxon>Fungi incertae sedis</taxon>
        <taxon>Mucoromycota</taxon>
        <taxon>Glomeromycotina</taxon>
        <taxon>Glomeromycetes</taxon>
        <taxon>Diversisporales</taxon>
        <taxon>Gigasporaceae</taxon>
        <taxon>Gigaspora</taxon>
    </lineage>
</organism>
<dbReference type="SUPFAM" id="SSF52540">
    <property type="entry name" value="P-loop containing nucleoside triphosphate hydrolases"/>
    <property type="match status" value="1"/>
</dbReference>